<evidence type="ECO:0000313" key="1">
    <source>
        <dbReference type="EMBL" id="EEF60144.1"/>
    </source>
</evidence>
<reference evidence="1 2" key="1">
    <citation type="journal article" date="2011" name="J. Bacteriol.">
        <title>Genome sequence of 'Pedosphaera parvula' Ellin514, an aerobic Verrucomicrobial isolate from pasture soil.</title>
        <authorList>
            <person name="Kant R."/>
            <person name="van Passel M.W."/>
            <person name="Sangwan P."/>
            <person name="Palva A."/>
            <person name="Lucas S."/>
            <person name="Copeland A."/>
            <person name="Lapidus A."/>
            <person name="Glavina Del Rio T."/>
            <person name="Dalin E."/>
            <person name="Tice H."/>
            <person name="Bruce D."/>
            <person name="Goodwin L."/>
            <person name="Pitluck S."/>
            <person name="Chertkov O."/>
            <person name="Larimer F.W."/>
            <person name="Land M.L."/>
            <person name="Hauser L."/>
            <person name="Brettin T.S."/>
            <person name="Detter J.C."/>
            <person name="Han S."/>
            <person name="de Vos W.M."/>
            <person name="Janssen P.H."/>
            <person name="Smidt H."/>
        </authorList>
    </citation>
    <scope>NUCLEOTIDE SEQUENCE [LARGE SCALE GENOMIC DNA]</scope>
    <source>
        <strain evidence="1 2">Ellin514</strain>
    </source>
</reference>
<name>B9XJA6_PEDPL</name>
<keyword evidence="2" id="KW-1185">Reference proteome</keyword>
<comment type="caution">
    <text evidence="1">The sequence shown here is derived from an EMBL/GenBank/DDBJ whole genome shotgun (WGS) entry which is preliminary data.</text>
</comment>
<accession>B9XJA6</accession>
<sequence>MPFSPPSGIAFHTADQIPVGELSAILRRITTFLQSLDLAPQPLRLYHDWWQHDGLHFDEGQITFHDLFAMFETPRTLFEATPDDDEVFIGVAPEDGNWYLRFRAEWDADDRSIVGEFAIILPSETAALFRAEVATPSKHVLVEESSESYYKSVKV</sequence>
<dbReference type="EMBL" id="ABOX02000020">
    <property type="protein sequence ID" value="EEF60144.1"/>
    <property type="molecule type" value="Genomic_DNA"/>
</dbReference>
<dbReference type="Proteomes" id="UP000003688">
    <property type="component" value="Unassembled WGS sequence"/>
</dbReference>
<evidence type="ECO:0000313" key="2">
    <source>
        <dbReference type="Proteomes" id="UP000003688"/>
    </source>
</evidence>
<protein>
    <submittedName>
        <fullName evidence="1">Uncharacterized protein</fullName>
    </submittedName>
</protein>
<dbReference type="AlphaFoldDB" id="B9XJA6"/>
<gene>
    <name evidence="1" type="ORF">Cflav_PD3203</name>
</gene>
<proteinExistence type="predicted"/>
<organism evidence="1 2">
    <name type="scientific">Pedosphaera parvula (strain Ellin514)</name>
    <dbReference type="NCBI Taxonomy" id="320771"/>
    <lineage>
        <taxon>Bacteria</taxon>
        <taxon>Pseudomonadati</taxon>
        <taxon>Verrucomicrobiota</taxon>
        <taxon>Pedosphaerae</taxon>
        <taxon>Pedosphaerales</taxon>
        <taxon>Pedosphaeraceae</taxon>
        <taxon>Pedosphaera</taxon>
    </lineage>
</organism>
<dbReference type="STRING" id="320771.Cflav_PD3203"/>